<feature type="transmembrane region" description="Helical" evidence="3">
    <location>
        <begin position="12"/>
        <end position="38"/>
    </location>
</feature>
<sequence length="969" mass="105401">MVKKTRKESKKPLSILTSAIMIAIAAVLCVATVIGHMYSRQYADLISVYFNQPQTKIVSTGDKNTQHFASSYKSDAEREKALKEFGSDILREGSTLLINQKNALPLKSSAKITVLGQSFVDPVYGGGGAGSIDVKKAINFETAFEQAGLQVNPTVTEFYKTGAGKDYRKTVPDVFGRGKLAVNEVPVNLYTDEVKNSFDEYKDAAVVVIGRTGSESSDLSTKTLESGSTYLQLDKDEQELLDMARNNFSTVVVILNTQNALELGPLVEKKVDAALWVGGLGQTGAIGVADVLTGQTNPSGHLPDTYAYDSQSAPSIHNFGRYSIANSQVERGNAYIAYQEGIYVGYRYYETRYEDAVLGNEKAGAFNYEKQVQFPFGYGLSYTSFEWSNFAQSESKDGYDFSIDVKNTGKVAGKDVVQLYMQSPYTDYDKRNHIEKSAVELVGYAKTAVIEPGKSETVSVHVSKEAMKSYDAYGKGTYIVDAGDFYFTAATDAHAAVNNILATKSKSTADGMTADGRKEFVVKKVQQNFDDTTYAKSVATGQPVVNQFADADITTYDSSAQYLSRSDWEGTWPRTYADGSWTAPDDFVKALEIDTTVTQPKATPRTGQIDKSLGKLNMATLMKTDSTDKAWISAIEQMSVQELDELVRIGGYATKSADSTQLPATVDKDGPAGISSTLVGGENGVGYAPEVVVAATWNTDLARDFGEAIGEDSIALKVAIWYGAAANIHRSPYSGRNFEYFSEDPHISGAMNAAIVAGARSKGAIATVKHFALNDQETNRTGGAMLANEQSIRDLYLKPFEMSVRDGGALGMMASMNRIGARWTGGSKALMTNVLRGEWGFEGFVVTDQASYSVFAYEDLREGLEAGTDLWLNTDAKLWKLDQADMTDGVVAHIQRAAKNISFAISRSNAMNGLSNDSTIVRVTPLWMWGVYAVETVVAVLCLALLSVAARDLYRHASARKKARNNEED</sequence>
<evidence type="ECO:0000256" key="1">
    <source>
        <dbReference type="ARBA" id="ARBA00005336"/>
    </source>
</evidence>
<comment type="caution">
    <text evidence="5">The sequence shown here is derived from an EMBL/GenBank/DDBJ whole genome shotgun (WGS) entry which is preliminary data.</text>
</comment>
<dbReference type="InterPro" id="IPR036962">
    <property type="entry name" value="Glyco_hydro_3_N_sf"/>
</dbReference>
<evidence type="ECO:0000313" key="5">
    <source>
        <dbReference type="EMBL" id="PKZ14505.1"/>
    </source>
</evidence>
<accession>A0A2I1M2Z3</accession>
<dbReference type="Gene3D" id="3.40.50.1700">
    <property type="entry name" value="Glycoside hydrolase family 3 C-terminal domain"/>
    <property type="match status" value="1"/>
</dbReference>
<reference evidence="5 6" key="1">
    <citation type="submission" date="2017-12" db="EMBL/GenBank/DDBJ databases">
        <title>Phylogenetic diversity of female urinary microbiome.</title>
        <authorList>
            <person name="Thomas-White K."/>
            <person name="Wolfe A.J."/>
        </authorList>
    </citation>
    <scope>NUCLEOTIDE SEQUENCE [LARGE SCALE GENOMIC DNA]</scope>
    <source>
        <strain evidence="5 6">UMB0064</strain>
    </source>
</reference>
<dbReference type="RefSeq" id="WP_021617194.1">
    <property type="nucleotide sequence ID" value="NZ_PKGU01000005.1"/>
</dbReference>
<dbReference type="InterPro" id="IPR002772">
    <property type="entry name" value="Glyco_hydro_3_C"/>
</dbReference>
<dbReference type="GO" id="GO:0005975">
    <property type="term" value="P:carbohydrate metabolic process"/>
    <property type="evidence" value="ECO:0007669"/>
    <property type="project" value="InterPro"/>
</dbReference>
<dbReference type="Gene3D" id="2.60.40.10">
    <property type="entry name" value="Immunoglobulins"/>
    <property type="match status" value="1"/>
</dbReference>
<dbReference type="Proteomes" id="UP000242263">
    <property type="component" value="Unassembled WGS sequence"/>
</dbReference>
<evidence type="ECO:0000256" key="2">
    <source>
        <dbReference type="ARBA" id="ARBA00022801"/>
    </source>
</evidence>
<dbReference type="PRINTS" id="PR00133">
    <property type="entry name" value="GLHYDRLASE3"/>
</dbReference>
<dbReference type="EMBL" id="PKGU01000005">
    <property type="protein sequence ID" value="PKZ14505.1"/>
    <property type="molecule type" value="Genomic_DNA"/>
</dbReference>
<dbReference type="Pfam" id="PF01915">
    <property type="entry name" value="Glyco_hydro_3_C"/>
    <property type="match status" value="1"/>
</dbReference>
<gene>
    <name evidence="5" type="ORF">CYJ32_07130</name>
</gene>
<comment type="similarity">
    <text evidence="1">Belongs to the glycosyl hydrolase 3 family.</text>
</comment>
<dbReference type="InterPro" id="IPR026891">
    <property type="entry name" value="Fn3-like"/>
</dbReference>
<dbReference type="SUPFAM" id="SSF52279">
    <property type="entry name" value="Beta-D-glucan exohydrolase, C-terminal domain"/>
    <property type="match status" value="1"/>
</dbReference>
<protein>
    <submittedName>
        <fullName evidence="5">Beta-glucosidase</fullName>
    </submittedName>
</protein>
<dbReference type="InterPro" id="IPR036881">
    <property type="entry name" value="Glyco_hydro_3_C_sf"/>
</dbReference>
<dbReference type="Pfam" id="PF14310">
    <property type="entry name" value="Fn3-like"/>
    <property type="match status" value="1"/>
</dbReference>
<dbReference type="InterPro" id="IPR017853">
    <property type="entry name" value="GH"/>
</dbReference>
<evidence type="ECO:0000256" key="3">
    <source>
        <dbReference type="SAM" id="Phobius"/>
    </source>
</evidence>
<dbReference type="AlphaFoldDB" id="A0A2I1M2Z3"/>
<feature type="domain" description="Fibronectin type III-like" evidence="4">
    <location>
        <begin position="415"/>
        <end position="493"/>
    </location>
</feature>
<name>A0A2I1M2Z3_9BIFI</name>
<keyword evidence="3" id="KW-0472">Membrane</keyword>
<keyword evidence="2" id="KW-0378">Hydrolase</keyword>
<organism evidence="5 6">
    <name type="scientific">Alloscardovia omnicolens</name>
    <dbReference type="NCBI Taxonomy" id="419015"/>
    <lineage>
        <taxon>Bacteria</taxon>
        <taxon>Bacillati</taxon>
        <taxon>Actinomycetota</taxon>
        <taxon>Actinomycetes</taxon>
        <taxon>Bifidobacteriales</taxon>
        <taxon>Bifidobacteriaceae</taxon>
        <taxon>Alloscardovia</taxon>
    </lineage>
</organism>
<dbReference type="InterPro" id="IPR001764">
    <property type="entry name" value="Glyco_hydro_3_N"/>
</dbReference>
<keyword evidence="3" id="KW-1133">Transmembrane helix</keyword>
<dbReference type="PANTHER" id="PTHR42715:SF10">
    <property type="entry name" value="BETA-GLUCOSIDASE"/>
    <property type="match status" value="1"/>
</dbReference>
<proteinExistence type="inferred from homology"/>
<dbReference type="PANTHER" id="PTHR42715">
    <property type="entry name" value="BETA-GLUCOSIDASE"/>
    <property type="match status" value="1"/>
</dbReference>
<dbReference type="SUPFAM" id="SSF51445">
    <property type="entry name" value="(Trans)glycosidases"/>
    <property type="match status" value="1"/>
</dbReference>
<evidence type="ECO:0000259" key="4">
    <source>
        <dbReference type="SMART" id="SM01217"/>
    </source>
</evidence>
<dbReference type="InterPro" id="IPR050288">
    <property type="entry name" value="Cellulose_deg_GH3"/>
</dbReference>
<dbReference type="Gene3D" id="3.20.20.300">
    <property type="entry name" value="Glycoside hydrolase, family 3, N-terminal domain"/>
    <property type="match status" value="1"/>
</dbReference>
<feature type="transmembrane region" description="Helical" evidence="3">
    <location>
        <begin position="926"/>
        <end position="954"/>
    </location>
</feature>
<evidence type="ECO:0000313" key="6">
    <source>
        <dbReference type="Proteomes" id="UP000242263"/>
    </source>
</evidence>
<keyword evidence="3" id="KW-0812">Transmembrane</keyword>
<dbReference type="Pfam" id="PF00933">
    <property type="entry name" value="Glyco_hydro_3"/>
    <property type="match status" value="1"/>
</dbReference>
<dbReference type="SMART" id="SM01217">
    <property type="entry name" value="Fn3_like"/>
    <property type="match status" value="1"/>
</dbReference>
<dbReference type="GO" id="GO:0004553">
    <property type="term" value="F:hydrolase activity, hydrolyzing O-glycosyl compounds"/>
    <property type="evidence" value="ECO:0007669"/>
    <property type="project" value="InterPro"/>
</dbReference>
<dbReference type="InterPro" id="IPR013783">
    <property type="entry name" value="Ig-like_fold"/>
</dbReference>